<dbReference type="GO" id="GO:0001716">
    <property type="term" value="F:L-amino-acid oxidase activity"/>
    <property type="evidence" value="ECO:0007669"/>
    <property type="project" value="TreeGrafter"/>
</dbReference>
<evidence type="ECO:0000256" key="2">
    <source>
        <dbReference type="ARBA" id="ARBA00023002"/>
    </source>
</evidence>
<feature type="domain" description="Amine oxidase" evidence="3">
    <location>
        <begin position="61"/>
        <end position="492"/>
    </location>
</feature>
<dbReference type="PRINTS" id="PR00757">
    <property type="entry name" value="AMINEOXDASEF"/>
</dbReference>
<dbReference type="EMBL" id="UINC01004024">
    <property type="protein sequence ID" value="SVA11181.1"/>
    <property type="molecule type" value="Genomic_DNA"/>
</dbReference>
<dbReference type="InterPro" id="IPR002937">
    <property type="entry name" value="Amino_oxidase"/>
</dbReference>
<accession>A0A381T6K5</accession>
<evidence type="ECO:0000259" key="3">
    <source>
        <dbReference type="Pfam" id="PF01593"/>
    </source>
</evidence>
<dbReference type="Pfam" id="PF01593">
    <property type="entry name" value="Amino_oxidase"/>
    <property type="match status" value="1"/>
</dbReference>
<dbReference type="InterPro" id="IPR001613">
    <property type="entry name" value="Flavin_amine_oxidase"/>
</dbReference>
<dbReference type="SUPFAM" id="SSF51905">
    <property type="entry name" value="FAD/NAD(P)-binding domain"/>
    <property type="match status" value="1"/>
</dbReference>
<gene>
    <name evidence="4" type="ORF">METZ01_LOCUS64035</name>
</gene>
<comment type="cofactor">
    <cofactor evidence="1">
        <name>FAD</name>
        <dbReference type="ChEBI" id="CHEBI:57692"/>
    </cofactor>
</comment>
<dbReference type="PANTHER" id="PTHR10742:SF342">
    <property type="entry name" value="AMINE OXIDASE"/>
    <property type="match status" value="1"/>
</dbReference>
<dbReference type="Gene3D" id="3.50.50.60">
    <property type="entry name" value="FAD/NAD(P)-binding domain"/>
    <property type="match status" value="1"/>
</dbReference>
<keyword evidence="2" id="KW-0560">Oxidoreductase</keyword>
<protein>
    <recommendedName>
        <fullName evidence="3">Amine oxidase domain-containing protein</fullName>
    </recommendedName>
</protein>
<dbReference type="PANTHER" id="PTHR10742">
    <property type="entry name" value="FLAVIN MONOAMINE OXIDASE"/>
    <property type="match status" value="1"/>
</dbReference>
<dbReference type="InterPro" id="IPR050281">
    <property type="entry name" value="Flavin_monoamine_oxidase"/>
</dbReference>
<dbReference type="GO" id="GO:0009063">
    <property type="term" value="P:amino acid catabolic process"/>
    <property type="evidence" value="ECO:0007669"/>
    <property type="project" value="TreeGrafter"/>
</dbReference>
<organism evidence="4">
    <name type="scientific">marine metagenome</name>
    <dbReference type="NCBI Taxonomy" id="408172"/>
    <lineage>
        <taxon>unclassified sequences</taxon>
        <taxon>metagenomes</taxon>
        <taxon>ecological metagenomes</taxon>
    </lineage>
</organism>
<dbReference type="AlphaFoldDB" id="A0A381T6K5"/>
<sequence length="499" mass="56163">MIPILVYMDQKKKYHSQLTRRSFIKKTGLTTSLFSLYPLSFSSFFSNSTDDKRIIVIGAGLAGLSCAYELDQAGFNVILIEARSRPGGRVNTYREPFSDNLYSEMGAEYVDSSDTYIHEYCKKFDLKVLPAKQYDGVYLKGQPSTIEGLRSGRDLLPFKGALEGKLFGQEVQYIQKWIDLVKLKGISSPEVQALDKISVEDILKEGGAPKDIIDLYTYANATEATAVASKMSALYMVLSNTRTSNFSENTVEGRIFGGNDQLPKTFAKKLGTKIMYNRPLQRLDYDSNGITATVKENQRLVQIPAKKCVLAIPASILKNIDINPGFSIEKINCINNQQYGHAMKIAMQYRQRFWDDKNSIGQRVFTDTPLRRVYHFSIDQPGPRGILLSFTSGEDAIKLGRLDNNKRLNIAQNTCRNIWPEAPKFWEKGVVKYWNEDPWVKASYSFAGIGQKGFREILAKPEGPIFFAGEHTAIQRASMNGAIESGMRVTEELKRAETS</sequence>
<name>A0A381T6K5_9ZZZZ</name>
<proteinExistence type="predicted"/>
<reference evidence="4" key="1">
    <citation type="submission" date="2018-05" db="EMBL/GenBank/DDBJ databases">
        <authorList>
            <person name="Lanie J.A."/>
            <person name="Ng W.-L."/>
            <person name="Kazmierczak K.M."/>
            <person name="Andrzejewski T.M."/>
            <person name="Davidsen T.M."/>
            <person name="Wayne K.J."/>
            <person name="Tettelin H."/>
            <person name="Glass J.I."/>
            <person name="Rusch D."/>
            <person name="Podicherti R."/>
            <person name="Tsui H.-C.T."/>
            <person name="Winkler M.E."/>
        </authorList>
    </citation>
    <scope>NUCLEOTIDE SEQUENCE</scope>
</reference>
<evidence type="ECO:0000256" key="1">
    <source>
        <dbReference type="ARBA" id="ARBA00001974"/>
    </source>
</evidence>
<evidence type="ECO:0000313" key="4">
    <source>
        <dbReference type="EMBL" id="SVA11181.1"/>
    </source>
</evidence>
<dbReference type="InterPro" id="IPR036188">
    <property type="entry name" value="FAD/NAD-bd_sf"/>
</dbReference>
<dbReference type="SUPFAM" id="SSF54373">
    <property type="entry name" value="FAD-linked reductases, C-terminal domain"/>
    <property type="match status" value="1"/>
</dbReference>